<comment type="caution">
    <text evidence="10">The sequence shown here is derived from an EMBL/GenBank/DDBJ whole genome shotgun (WGS) entry which is preliminary data.</text>
</comment>
<dbReference type="Gene3D" id="3.60.150.10">
    <property type="entry name" value="Chorismate synthase AroC"/>
    <property type="match status" value="1"/>
</dbReference>
<dbReference type="InterPro" id="IPR020541">
    <property type="entry name" value="Chorismate_synthase_CS"/>
</dbReference>
<evidence type="ECO:0000256" key="6">
    <source>
        <dbReference type="ARBA" id="ARBA00023141"/>
    </source>
</evidence>
<evidence type="ECO:0000256" key="4">
    <source>
        <dbReference type="ARBA" id="ARBA00013036"/>
    </source>
</evidence>
<dbReference type="OrthoDB" id="1721239at2759"/>
<dbReference type="SUPFAM" id="SSF103263">
    <property type="entry name" value="Chorismate synthase, AroC"/>
    <property type="match status" value="1"/>
</dbReference>
<dbReference type="Pfam" id="PF01264">
    <property type="entry name" value="Chorismate_synt"/>
    <property type="match status" value="1"/>
</dbReference>
<keyword evidence="11" id="KW-1185">Reference proteome</keyword>
<keyword evidence="7 8" id="KW-0456">Lyase</keyword>
<gene>
    <name evidence="10" type="ORF">O181_060807</name>
</gene>
<dbReference type="EC" id="4.2.3.5" evidence="4 8"/>
<feature type="region of interest" description="Disordered" evidence="9">
    <location>
        <begin position="38"/>
        <end position="59"/>
    </location>
</feature>
<dbReference type="CDD" id="cd07304">
    <property type="entry name" value="Chorismate_synthase"/>
    <property type="match status" value="1"/>
</dbReference>
<comment type="subunit">
    <text evidence="3">Homotetramer.</text>
</comment>
<evidence type="ECO:0000313" key="11">
    <source>
        <dbReference type="Proteomes" id="UP000765509"/>
    </source>
</evidence>
<name>A0A9Q3EJE0_9BASI</name>
<dbReference type="PROSITE" id="PS00789">
    <property type="entry name" value="CHORISMATE_SYNTHASE_3"/>
    <property type="match status" value="1"/>
</dbReference>
<dbReference type="PROSITE" id="PS00788">
    <property type="entry name" value="CHORISMATE_SYNTHASE_2"/>
    <property type="match status" value="1"/>
</dbReference>
<comment type="catalytic activity">
    <reaction evidence="8">
        <text>5-O-(1-carboxyvinyl)-3-phosphoshikimate = chorismate + phosphate</text>
        <dbReference type="Rhea" id="RHEA:21020"/>
        <dbReference type="ChEBI" id="CHEBI:29748"/>
        <dbReference type="ChEBI" id="CHEBI:43474"/>
        <dbReference type="ChEBI" id="CHEBI:57701"/>
        <dbReference type="EC" id="4.2.3.5"/>
    </reaction>
</comment>
<dbReference type="NCBIfam" id="TIGR00033">
    <property type="entry name" value="aroC"/>
    <property type="match status" value="1"/>
</dbReference>
<evidence type="ECO:0000256" key="9">
    <source>
        <dbReference type="SAM" id="MobiDB-lite"/>
    </source>
</evidence>
<reference evidence="10" key="1">
    <citation type="submission" date="2021-03" db="EMBL/GenBank/DDBJ databases">
        <title>Draft genome sequence of rust myrtle Austropuccinia psidii MF-1, a brazilian biotype.</title>
        <authorList>
            <person name="Quecine M.C."/>
            <person name="Pachon D.M.R."/>
            <person name="Bonatelli M.L."/>
            <person name="Correr F.H."/>
            <person name="Franceschini L.M."/>
            <person name="Leite T.F."/>
            <person name="Margarido G.R.A."/>
            <person name="Almeida C.A."/>
            <person name="Ferrarezi J.A."/>
            <person name="Labate C.A."/>
        </authorList>
    </citation>
    <scope>NUCLEOTIDE SEQUENCE</scope>
    <source>
        <strain evidence="10">MF-1</strain>
    </source>
</reference>
<dbReference type="GO" id="GO:0004107">
    <property type="term" value="F:chorismate synthase activity"/>
    <property type="evidence" value="ECO:0007669"/>
    <property type="project" value="UniProtKB-EC"/>
</dbReference>
<evidence type="ECO:0000256" key="3">
    <source>
        <dbReference type="ARBA" id="ARBA00011881"/>
    </source>
</evidence>
<comment type="pathway">
    <text evidence="1 8">Metabolic intermediate biosynthesis; chorismate biosynthesis; chorismate from D-erythrose 4-phosphate and phosphoenolpyruvate: step 7/7.</text>
</comment>
<dbReference type="FunFam" id="3.60.150.10:FF:000004">
    <property type="entry name" value="Chorismate synthase"/>
    <property type="match status" value="1"/>
</dbReference>
<dbReference type="PANTHER" id="PTHR21085">
    <property type="entry name" value="CHORISMATE SYNTHASE"/>
    <property type="match status" value="1"/>
</dbReference>
<dbReference type="GO" id="GO:0005829">
    <property type="term" value="C:cytosol"/>
    <property type="evidence" value="ECO:0007669"/>
    <property type="project" value="TreeGrafter"/>
</dbReference>
<dbReference type="GO" id="GO:0010181">
    <property type="term" value="F:FMN binding"/>
    <property type="evidence" value="ECO:0007669"/>
    <property type="project" value="TreeGrafter"/>
</dbReference>
<accession>A0A9Q3EJE0</accession>
<dbReference type="InterPro" id="IPR035904">
    <property type="entry name" value="Chorismate_synth_AroC_sf"/>
</dbReference>
<evidence type="ECO:0000256" key="1">
    <source>
        <dbReference type="ARBA" id="ARBA00005044"/>
    </source>
</evidence>
<dbReference type="AlphaFoldDB" id="A0A9Q3EJE0"/>
<comment type="similarity">
    <text evidence="2 8">Belongs to the chorismate synthase family.</text>
</comment>
<dbReference type="PIRSF" id="PIRSF001456">
    <property type="entry name" value="Chorismate_synth"/>
    <property type="match status" value="1"/>
</dbReference>
<dbReference type="GO" id="GO:0008652">
    <property type="term" value="P:amino acid biosynthetic process"/>
    <property type="evidence" value="ECO:0007669"/>
    <property type="project" value="UniProtKB-KW"/>
</dbReference>
<feature type="compositionally biased region" description="Polar residues" evidence="9">
    <location>
        <begin position="39"/>
        <end position="57"/>
    </location>
</feature>
<dbReference type="PANTHER" id="PTHR21085:SF0">
    <property type="entry name" value="CHORISMATE SYNTHASE"/>
    <property type="match status" value="1"/>
</dbReference>
<dbReference type="InterPro" id="IPR000453">
    <property type="entry name" value="Chorismate_synth"/>
</dbReference>
<dbReference type="PROSITE" id="PS00787">
    <property type="entry name" value="CHORISMATE_SYNTHASE_1"/>
    <property type="match status" value="1"/>
</dbReference>
<protein>
    <recommendedName>
        <fullName evidence="4 8">Chorismate synthase</fullName>
        <ecNumber evidence="4 8">4.2.3.5</ecNumber>
    </recommendedName>
</protein>
<dbReference type="GO" id="GO:0009073">
    <property type="term" value="P:aromatic amino acid family biosynthetic process"/>
    <property type="evidence" value="ECO:0007669"/>
    <property type="project" value="UniProtKB-KW"/>
</dbReference>
<evidence type="ECO:0000256" key="5">
    <source>
        <dbReference type="ARBA" id="ARBA00022605"/>
    </source>
</evidence>
<dbReference type="EMBL" id="AVOT02028574">
    <property type="protein sequence ID" value="MBW0521092.1"/>
    <property type="molecule type" value="Genomic_DNA"/>
</dbReference>
<comment type="cofactor">
    <cofactor evidence="8">
        <name>FMNH2</name>
        <dbReference type="ChEBI" id="CHEBI:57618"/>
    </cofactor>
    <text evidence="8">Reduced FMN (FMNH(2)).</text>
</comment>
<evidence type="ECO:0000256" key="2">
    <source>
        <dbReference type="ARBA" id="ARBA00008014"/>
    </source>
</evidence>
<proteinExistence type="inferred from homology"/>
<dbReference type="GO" id="GO:0009423">
    <property type="term" value="P:chorismate biosynthetic process"/>
    <property type="evidence" value="ECO:0007669"/>
    <property type="project" value="TreeGrafter"/>
</dbReference>
<keyword evidence="6 8" id="KW-0057">Aromatic amino acid biosynthesis</keyword>
<dbReference type="NCBIfam" id="NF003793">
    <property type="entry name" value="PRK05382.1"/>
    <property type="match status" value="1"/>
</dbReference>
<evidence type="ECO:0000313" key="10">
    <source>
        <dbReference type="EMBL" id="MBW0521092.1"/>
    </source>
</evidence>
<keyword evidence="5 8" id="KW-0028">Amino-acid biosynthesis</keyword>
<dbReference type="Proteomes" id="UP000765509">
    <property type="component" value="Unassembled WGS sequence"/>
</dbReference>
<dbReference type="HAMAP" id="MF_00300">
    <property type="entry name" value="Chorismate_synth"/>
    <property type="match status" value="1"/>
</dbReference>
<evidence type="ECO:0000256" key="7">
    <source>
        <dbReference type="ARBA" id="ARBA00023239"/>
    </source>
</evidence>
<sequence length="410" mass="43940">MSTFGAIFRVTTAGESHCSGVTAIVDGVPPGLELKESDIQTQLSRRRPGQSNLTTPRNETDQVKIQSGVEHGVTLGSPISLFVPNQDQRPHDYSETDLYPRPSHADWTYLLKYGIKSSSGGGRSSARETIARVAAGAIAEKFLKVAFGVEIVAFVSGVGNVHLTTQSFKTELSHQNGHHIADDVEDWCGPEYMQFLSNLTRAEVDQSLIRCPHQATSERMTQKILEAKANHDSIGGTVTCVIKRCPTGLGEPCFDKLEAKLAHAIMSIPATKGFEIGSGFKGVEMPGSQHNDMFQKSVNGTGLSTITNRSGGIQGGISNGENIYFRCAFKPPATIAKEQSTATYVGEDGVLAAKGRHDPCVVPRAVPIVEAMAALVLMDAVLQQNARRSVSALLPTPSAIPATMLMPKLN</sequence>
<evidence type="ECO:0000256" key="8">
    <source>
        <dbReference type="RuleBase" id="RU000605"/>
    </source>
</evidence>
<organism evidence="10 11">
    <name type="scientific">Austropuccinia psidii MF-1</name>
    <dbReference type="NCBI Taxonomy" id="1389203"/>
    <lineage>
        <taxon>Eukaryota</taxon>
        <taxon>Fungi</taxon>
        <taxon>Dikarya</taxon>
        <taxon>Basidiomycota</taxon>
        <taxon>Pucciniomycotina</taxon>
        <taxon>Pucciniomycetes</taxon>
        <taxon>Pucciniales</taxon>
        <taxon>Sphaerophragmiaceae</taxon>
        <taxon>Austropuccinia</taxon>
    </lineage>
</organism>